<comment type="caution">
    <text evidence="1">The sequence shown here is derived from an EMBL/GenBank/DDBJ whole genome shotgun (WGS) entry which is preliminary data.</text>
</comment>
<reference evidence="1 2" key="1">
    <citation type="submission" date="2019-12" db="EMBL/GenBank/DDBJ databases">
        <authorList>
            <person name="Alioto T."/>
            <person name="Alioto T."/>
            <person name="Gomez Garrido J."/>
        </authorList>
    </citation>
    <scope>NUCLEOTIDE SEQUENCE [LARGE SCALE GENOMIC DNA]</scope>
</reference>
<name>A0A8S0SMD8_OLEEU</name>
<evidence type="ECO:0000313" key="1">
    <source>
        <dbReference type="EMBL" id="CAA2993171.1"/>
    </source>
</evidence>
<accession>A0A8S0SMD8</accession>
<dbReference type="Proteomes" id="UP000594638">
    <property type="component" value="Unassembled WGS sequence"/>
</dbReference>
<dbReference type="PANTHER" id="PTHR36720">
    <property type="entry name" value="TAF RNA POLYMERASE I SUBUNIT A"/>
    <property type="match status" value="1"/>
</dbReference>
<dbReference type="Gramene" id="OE9A058823T1">
    <property type="protein sequence ID" value="OE9A058823C1"/>
    <property type="gene ID" value="OE9A058823"/>
</dbReference>
<dbReference type="InterPro" id="IPR039495">
    <property type="entry name" value="TAF1A"/>
</dbReference>
<dbReference type="PANTHER" id="PTHR36720:SF1">
    <property type="entry name" value="TAF RNA POLYMERASE I SUBUNIT A"/>
    <property type="match status" value="1"/>
</dbReference>
<protein>
    <submittedName>
        <fullName evidence="1">Uncharacterized protein</fullName>
    </submittedName>
</protein>
<gene>
    <name evidence="1" type="ORF">OLEA9_A058823</name>
</gene>
<proteinExistence type="predicted"/>
<sequence length="342" mass="38852">MDEDVVISEEQKHLEEALVKTQEQEDDSTCVPISKAQEIALFDENQTTTEAGEKEGHEPALDKLTALRIHNQADQQKQSRAVLEKTQEQGDYICDPNSKIKEALAGENQTTEAGQKEGKQASSSDFDFQNLQKNKVITVVESLNPTENPLETDIQETNRKKPLVSFSQIFTDKDVIVLLQGDYNTEKLAEMIALHLDATYAKSDTWKELASCFLRLRLCGDDRMSCSNGKDGHNQASFCHSNQILDISTNSASGKNWRLRCRWWLNRHFSHSILLSDIATGDLELLTYKAATASHLYGREFKFVIKAAEYLEKENIMELYSCLHMHIMNSVGFYFNMKRDNS</sequence>
<dbReference type="GO" id="GO:0006360">
    <property type="term" value="P:transcription by RNA polymerase I"/>
    <property type="evidence" value="ECO:0007669"/>
    <property type="project" value="InterPro"/>
</dbReference>
<organism evidence="1 2">
    <name type="scientific">Olea europaea subsp. europaea</name>
    <dbReference type="NCBI Taxonomy" id="158383"/>
    <lineage>
        <taxon>Eukaryota</taxon>
        <taxon>Viridiplantae</taxon>
        <taxon>Streptophyta</taxon>
        <taxon>Embryophyta</taxon>
        <taxon>Tracheophyta</taxon>
        <taxon>Spermatophyta</taxon>
        <taxon>Magnoliopsida</taxon>
        <taxon>eudicotyledons</taxon>
        <taxon>Gunneridae</taxon>
        <taxon>Pentapetalae</taxon>
        <taxon>asterids</taxon>
        <taxon>lamiids</taxon>
        <taxon>Lamiales</taxon>
        <taxon>Oleaceae</taxon>
        <taxon>Oleeae</taxon>
        <taxon>Olea</taxon>
    </lineage>
</organism>
<evidence type="ECO:0000313" key="2">
    <source>
        <dbReference type="Proteomes" id="UP000594638"/>
    </source>
</evidence>
<dbReference type="EMBL" id="CACTIH010005446">
    <property type="protein sequence ID" value="CAA2993171.1"/>
    <property type="molecule type" value="Genomic_DNA"/>
</dbReference>
<keyword evidence="2" id="KW-1185">Reference proteome</keyword>
<dbReference type="AlphaFoldDB" id="A0A8S0SMD8"/>
<dbReference type="Pfam" id="PF14929">
    <property type="entry name" value="TAF1_subA"/>
    <property type="match status" value="1"/>
</dbReference>
<dbReference type="GO" id="GO:0000120">
    <property type="term" value="C:RNA polymerase I transcription regulator complex"/>
    <property type="evidence" value="ECO:0007669"/>
    <property type="project" value="InterPro"/>
</dbReference>
<dbReference type="OrthoDB" id="1899337at2759"/>